<gene>
    <name evidence="2" type="ORF">MPH_07645</name>
</gene>
<dbReference type="VEuPathDB" id="FungiDB:MPH_07645"/>
<dbReference type="EMBL" id="AHHD01000324">
    <property type="protein sequence ID" value="EKG15198.1"/>
    <property type="molecule type" value="Genomic_DNA"/>
</dbReference>
<feature type="compositionally biased region" description="Polar residues" evidence="1">
    <location>
        <begin position="8"/>
        <end position="30"/>
    </location>
</feature>
<dbReference type="eggNOG" id="ENOG502S4MS">
    <property type="taxonomic scope" value="Eukaryota"/>
</dbReference>
<organism evidence="2 3">
    <name type="scientific">Macrophomina phaseolina (strain MS6)</name>
    <name type="common">Charcoal rot fungus</name>
    <dbReference type="NCBI Taxonomy" id="1126212"/>
    <lineage>
        <taxon>Eukaryota</taxon>
        <taxon>Fungi</taxon>
        <taxon>Dikarya</taxon>
        <taxon>Ascomycota</taxon>
        <taxon>Pezizomycotina</taxon>
        <taxon>Dothideomycetes</taxon>
        <taxon>Dothideomycetes incertae sedis</taxon>
        <taxon>Botryosphaeriales</taxon>
        <taxon>Botryosphaeriaceae</taxon>
        <taxon>Macrophomina</taxon>
    </lineage>
</organism>
<protein>
    <recommendedName>
        <fullName evidence="4">Lipocalin-like domain-containing protein</fullName>
    </recommendedName>
</protein>
<evidence type="ECO:0000313" key="3">
    <source>
        <dbReference type="Proteomes" id="UP000007129"/>
    </source>
</evidence>
<name>K2RKJ4_MACPH</name>
<sequence length="204" mass="21909">MSGPPPATTVTLHAPVTTSPDPTTAAQTASCPPPAPAWLAGKWHVTHSTLPMWRSKRNVSITYTPLANTSPPKLDDLVEYQPLSGGDKLKSVRGVDAPVPAAAGWAWDWRGKGWLVVASSRWEVLGYGDEGEHGQGQERQWAVTYFAKTLFTPAGLDVYSRHPEGLRPETLAGIRSALEGVEDEGVRKLAGGLFEVRMDGAGKD</sequence>
<dbReference type="OrthoDB" id="9975758at2759"/>
<proteinExistence type="predicted"/>
<evidence type="ECO:0008006" key="4">
    <source>
        <dbReference type="Google" id="ProtNLM"/>
    </source>
</evidence>
<accession>K2RKJ4</accession>
<dbReference type="HOGENOM" id="CLU_094640_1_0_1"/>
<feature type="region of interest" description="Disordered" evidence="1">
    <location>
        <begin position="1"/>
        <end position="33"/>
    </location>
</feature>
<dbReference type="STRING" id="1126212.K2RKJ4"/>
<dbReference type="InParanoid" id="K2RKJ4"/>
<dbReference type="AlphaFoldDB" id="K2RKJ4"/>
<evidence type="ECO:0000256" key="1">
    <source>
        <dbReference type="SAM" id="MobiDB-lite"/>
    </source>
</evidence>
<reference evidence="2 3" key="1">
    <citation type="journal article" date="2012" name="BMC Genomics">
        <title>Tools to kill: Genome of one of the most destructive plant pathogenic fungi Macrophomina phaseolina.</title>
        <authorList>
            <person name="Islam M.S."/>
            <person name="Haque M.S."/>
            <person name="Islam M.M."/>
            <person name="Emdad E.M."/>
            <person name="Halim A."/>
            <person name="Hossen Q.M.M."/>
            <person name="Hossain M.Z."/>
            <person name="Ahmed B."/>
            <person name="Rahim S."/>
            <person name="Rahman M.S."/>
            <person name="Alam M.M."/>
            <person name="Hou S."/>
            <person name="Wan X."/>
            <person name="Saito J.A."/>
            <person name="Alam M."/>
        </authorList>
    </citation>
    <scope>NUCLEOTIDE SEQUENCE [LARGE SCALE GENOMIC DNA]</scope>
    <source>
        <strain evidence="2 3">MS6</strain>
    </source>
</reference>
<evidence type="ECO:0000313" key="2">
    <source>
        <dbReference type="EMBL" id="EKG15198.1"/>
    </source>
</evidence>
<dbReference type="Proteomes" id="UP000007129">
    <property type="component" value="Unassembled WGS sequence"/>
</dbReference>
<comment type="caution">
    <text evidence="2">The sequence shown here is derived from an EMBL/GenBank/DDBJ whole genome shotgun (WGS) entry which is preliminary data.</text>
</comment>